<dbReference type="SUPFAM" id="SSF55166">
    <property type="entry name" value="Hedgehog/DD-peptidase"/>
    <property type="match status" value="1"/>
</dbReference>
<feature type="binding site" evidence="9">
    <location>
        <position position="189"/>
    </location>
    <ligand>
        <name>Zn(2+)</name>
        <dbReference type="ChEBI" id="CHEBI:29105"/>
        <note>catalytic</note>
    </ligand>
</feature>
<evidence type="ECO:0000256" key="9">
    <source>
        <dbReference type="HAMAP-Rule" id="MF_01924"/>
    </source>
</evidence>
<evidence type="ECO:0000256" key="3">
    <source>
        <dbReference type="ARBA" id="ARBA00022723"/>
    </source>
</evidence>
<evidence type="ECO:0000256" key="8">
    <source>
        <dbReference type="ARBA" id="ARBA00023316"/>
    </source>
</evidence>
<feature type="binding site" evidence="9">
    <location>
        <position position="182"/>
    </location>
    <ligand>
        <name>Zn(2+)</name>
        <dbReference type="ChEBI" id="CHEBI:29105"/>
        <note>catalytic</note>
    </ligand>
</feature>
<dbReference type="PANTHER" id="PTHR43126">
    <property type="entry name" value="D-ALANYL-D-ALANINE DIPEPTIDASE"/>
    <property type="match status" value="1"/>
</dbReference>
<proteinExistence type="inferred from homology"/>
<dbReference type="RefSeq" id="WP_008435144.1">
    <property type="nucleotide sequence ID" value="NZ_LVJS01000027.1"/>
</dbReference>
<dbReference type="Pfam" id="PF01427">
    <property type="entry name" value="Peptidase_M15"/>
    <property type="match status" value="1"/>
</dbReference>
<comment type="catalytic activity">
    <reaction evidence="1 9">
        <text>D-alanyl-D-alanine + H2O = 2 D-alanine</text>
        <dbReference type="Rhea" id="RHEA:20661"/>
        <dbReference type="ChEBI" id="CHEBI:15377"/>
        <dbReference type="ChEBI" id="CHEBI:57416"/>
        <dbReference type="ChEBI" id="CHEBI:57822"/>
        <dbReference type="EC" id="3.4.13.22"/>
    </reaction>
</comment>
<dbReference type="PANTHER" id="PTHR43126:SF1">
    <property type="entry name" value="D-ALANYL-D-ALANINE DIPEPTIDASE"/>
    <property type="match status" value="1"/>
</dbReference>
<keyword evidence="7 9" id="KW-0482">Metalloprotease</keyword>
<evidence type="ECO:0000313" key="11">
    <source>
        <dbReference type="Proteomes" id="UP000076131"/>
    </source>
</evidence>
<dbReference type="GO" id="GO:0006508">
    <property type="term" value="P:proteolysis"/>
    <property type="evidence" value="ECO:0007669"/>
    <property type="project" value="UniProtKB-KW"/>
</dbReference>
<keyword evidence="11" id="KW-1185">Reference proteome</keyword>
<keyword evidence="4 9" id="KW-0378">Hydrolase</keyword>
<keyword evidence="3 9" id="KW-0479">Metal-binding</keyword>
<evidence type="ECO:0000256" key="6">
    <source>
        <dbReference type="ARBA" id="ARBA00022997"/>
    </source>
</evidence>
<keyword evidence="8" id="KW-0961">Cell wall biogenesis/degradation</keyword>
<dbReference type="Proteomes" id="UP000076131">
    <property type="component" value="Unassembled WGS sequence"/>
</dbReference>
<dbReference type="GO" id="GO:0071555">
    <property type="term" value="P:cell wall organization"/>
    <property type="evidence" value="ECO:0007669"/>
    <property type="project" value="UniProtKB-KW"/>
</dbReference>
<feature type="active site" description="Proton donor/acceptor" evidence="9">
    <location>
        <position position="251"/>
    </location>
</feature>
<dbReference type="CDD" id="cd14817">
    <property type="entry name" value="D-Ala-D-Ala_dipeptidase_VanX"/>
    <property type="match status" value="1"/>
</dbReference>
<keyword evidence="6 9" id="KW-0224">Dipeptidase</keyword>
<feature type="site" description="Transition state stabilizer" evidence="9">
    <location>
        <position position="138"/>
    </location>
</feature>
<evidence type="ECO:0000313" key="10">
    <source>
        <dbReference type="EMBL" id="KZC24430.1"/>
    </source>
</evidence>
<dbReference type="EC" id="3.4.13.22" evidence="9"/>
<comment type="caution">
    <text evidence="10">The sequence shown here is derived from an EMBL/GenBank/DDBJ whole genome shotgun (WGS) entry which is preliminary data.</text>
</comment>
<evidence type="ECO:0000256" key="5">
    <source>
        <dbReference type="ARBA" id="ARBA00022833"/>
    </source>
</evidence>
<evidence type="ECO:0000256" key="7">
    <source>
        <dbReference type="ARBA" id="ARBA00023049"/>
    </source>
</evidence>
<organism evidence="10 11">
    <name type="scientific">Rhodanobacter thiooxydans</name>
    <dbReference type="NCBI Taxonomy" id="416169"/>
    <lineage>
        <taxon>Bacteria</taxon>
        <taxon>Pseudomonadati</taxon>
        <taxon>Pseudomonadota</taxon>
        <taxon>Gammaproteobacteria</taxon>
        <taxon>Lysobacterales</taxon>
        <taxon>Rhodanobacteraceae</taxon>
        <taxon>Rhodanobacter</taxon>
    </lineage>
</organism>
<dbReference type="GO" id="GO:0008270">
    <property type="term" value="F:zinc ion binding"/>
    <property type="evidence" value="ECO:0007669"/>
    <property type="project" value="UniProtKB-UniRule"/>
</dbReference>
<name>A0A154QK05_9GAMM</name>
<feature type="binding site" evidence="9">
    <location>
        <position position="254"/>
    </location>
    <ligand>
        <name>Zn(2+)</name>
        <dbReference type="ChEBI" id="CHEBI:29105"/>
        <note>catalytic</note>
    </ligand>
</feature>
<sequence length="272" mass="30078">MTNLSSITTGRSPLAVDAFSLGLQSKSVARKRASAKARHLIAFALLVSLGGITHAEQPPTLSPATTAAAANLVDIRALVPDIAEDIKYAGRDNFVGAPVDGYRAPACLLLRPVAEALARVERELRTRQLRLKIWDCYRPARAVAHFVRWAHDLSDQRTKAQHYPTLDKSKLLGDYIAPVSGHSRGATIDLTLQRCAADGRHCTPLDMGTDFDFFDVRAHTDAPGITTVQHANRLLLRDAMAREGFRNYPLEWWHYTLTPEPTPHTLYDVPVQ</sequence>
<accession>A0A154QK05</accession>
<keyword evidence="2 9" id="KW-0645">Protease</keyword>
<dbReference type="HAMAP" id="MF_01924">
    <property type="entry name" value="A_A_dipeptidase"/>
    <property type="match status" value="1"/>
</dbReference>
<gene>
    <name evidence="9" type="primary">ddpX</name>
    <name evidence="10" type="ORF">RHOFW104T7_08515</name>
</gene>
<evidence type="ECO:0000256" key="2">
    <source>
        <dbReference type="ARBA" id="ARBA00022670"/>
    </source>
</evidence>
<keyword evidence="5 9" id="KW-0862">Zinc</keyword>
<dbReference type="GO" id="GO:0008237">
    <property type="term" value="F:metallopeptidase activity"/>
    <property type="evidence" value="ECO:0007669"/>
    <property type="project" value="UniProtKB-KW"/>
</dbReference>
<reference evidence="10 11" key="1">
    <citation type="journal article" date="2016" name="MBio">
        <title>Lateral Gene Transfer in a Heavy Metal-Contaminated-Groundwater Microbial Community.</title>
        <authorList>
            <person name="Hemme C.L."/>
            <person name="Green S.J."/>
            <person name="Rishishwar L."/>
            <person name="Prakash O."/>
            <person name="Pettenato A."/>
            <person name="Chakraborty R."/>
            <person name="Deutschbauer A.M."/>
            <person name="Van Nostrand J.D."/>
            <person name="Wu L."/>
            <person name="He Z."/>
            <person name="Jordan I.K."/>
            <person name="Hazen T.C."/>
            <person name="Arkin A.P."/>
            <person name="Kostka J.E."/>
            <person name="Zhou J."/>
        </authorList>
    </citation>
    <scope>NUCLEOTIDE SEQUENCE [LARGE SCALE GENOMIC DNA]</scope>
    <source>
        <strain evidence="10 11">FW104-T7</strain>
    </source>
</reference>
<dbReference type="EMBL" id="LVJS01000027">
    <property type="protein sequence ID" value="KZC24430.1"/>
    <property type="molecule type" value="Genomic_DNA"/>
</dbReference>
<dbReference type="InterPro" id="IPR009045">
    <property type="entry name" value="Zn_M74/Hedgehog-like"/>
</dbReference>
<dbReference type="STRING" id="416169.RHOFW104T7_08515"/>
<comment type="similarity">
    <text evidence="9">Belongs to the peptidase M15D family.</text>
</comment>
<dbReference type="eggNOG" id="COG2173">
    <property type="taxonomic scope" value="Bacteria"/>
</dbReference>
<evidence type="ECO:0000256" key="4">
    <source>
        <dbReference type="ARBA" id="ARBA00022801"/>
    </source>
</evidence>
<dbReference type="Gene3D" id="3.30.1380.10">
    <property type="match status" value="1"/>
</dbReference>
<dbReference type="InterPro" id="IPR000755">
    <property type="entry name" value="A_A_dipeptidase"/>
</dbReference>
<comment type="function">
    <text evidence="9">Catalyzes hydrolysis of the D-alanyl-D-alanine dipeptide.</text>
</comment>
<dbReference type="GO" id="GO:0160237">
    <property type="term" value="F:D-Ala-D-Ala dipeptidase activity"/>
    <property type="evidence" value="ECO:0007669"/>
    <property type="project" value="UniProtKB-EC"/>
</dbReference>
<dbReference type="AlphaFoldDB" id="A0A154QK05"/>
<evidence type="ECO:0000256" key="1">
    <source>
        <dbReference type="ARBA" id="ARBA00001362"/>
    </source>
</evidence>
<comment type="cofactor">
    <cofactor evidence="9">
        <name>Zn(2+)</name>
        <dbReference type="ChEBI" id="CHEBI:29105"/>
    </cofactor>
    <text evidence="9">Binds 1 zinc ion per subunit.</text>
</comment>
<protein>
    <recommendedName>
        <fullName evidence="9">D-alanyl-D-alanine dipeptidase</fullName>
        <shortName evidence="9">D-Ala-D-Ala dipeptidase</shortName>
        <ecNumber evidence="9">3.4.13.22</ecNumber>
    </recommendedName>
</protein>